<name>A0A0G0ZDN1_9BACT</name>
<accession>A0A0G0ZDN1</accession>
<proteinExistence type="predicted"/>
<dbReference type="AlphaFoldDB" id="A0A0G0ZDN1"/>
<dbReference type="EMBL" id="LCDD01000012">
    <property type="protein sequence ID" value="KKS46842.1"/>
    <property type="molecule type" value="Genomic_DNA"/>
</dbReference>
<evidence type="ECO:0000313" key="1">
    <source>
        <dbReference type="EMBL" id="KKS46842.1"/>
    </source>
</evidence>
<dbReference type="Proteomes" id="UP000034320">
    <property type="component" value="Unassembled WGS sequence"/>
</dbReference>
<sequence length="790" mass="88000">MAAQETLLLSTVRRPEFKVMPESQPLDLPYDLNMGMDADGWKLEVTPKNPQVPLHVEFRHDLNGNLIEGVVIGKNRVEIKYGYEPETEAFIPQSLTITDANQRLYPDIPLLGLNPDAETKVAEGNVAIFVTHPDLKPDYMFGEGTNADSQFSPRDQKDAQWVIHFDHDGVGLTIPTQIDAKRAVSKLNVQQLPIDFQLFALSNDGFINEEIGFTPVGVPYAIGNLVDQSSNNEKPFLALVGQRLGHTKVILSLLYEAWKNNGWDVRQVRAYLPPTKSAMTQVEHFKTKYEMDPNLVKGFRYCDEPGYSDGSLPLEPTEPMSTKTMLAFLALNAHLTRDVLQNAQSGIVLYSDTKQDVWYYNALAAMLGIPIKVITKTYSHFENSNRFPSVGNGSELHKIMARAMAASADGRNLFHSLGIDRQVPDFLSFMFWKTQAAAKLHPSNQSLALYSTSGANAIVPTSMGKAEIVPIPLAFPSKYNKVTEPSDESYSTRAGRRKKLINKITDPTVNPPNIPQKLYDRLANDMEFPVILFQFGTSDNLYVDELITTVLETAQQDVMQNKLFLFTGFRQREEYLKKIKALTGLDEAELPPNIVIFGMRRDAENLHRIGDMTITTSSMGNMYDAVSTGTPMLCLAPDIITADNSAKLSRLLSEATTDTDRQKLVDRLAVMMETAPERALNLMMVASAYAEKGIDPNDAVFDISTLSKEQAVQELTHDILQTLSQKQMMAEAIKSIPILQAEQLFDILLIIRNGGTSHDIKEYISSIMPNFHPNIVGPVPAEPVSINLAQ</sequence>
<organism evidence="1 2">
    <name type="scientific">Candidatus Gottesmanbacteria bacterium GW2011_GWA2_42_18</name>
    <dbReference type="NCBI Taxonomy" id="1618442"/>
    <lineage>
        <taxon>Bacteria</taxon>
        <taxon>Candidatus Gottesmaniibacteriota</taxon>
    </lineage>
</organism>
<protein>
    <submittedName>
        <fullName evidence="1">Uncharacterized protein</fullName>
    </submittedName>
</protein>
<evidence type="ECO:0000313" key="2">
    <source>
        <dbReference type="Proteomes" id="UP000034320"/>
    </source>
</evidence>
<comment type="caution">
    <text evidence="1">The sequence shown here is derived from an EMBL/GenBank/DDBJ whole genome shotgun (WGS) entry which is preliminary data.</text>
</comment>
<reference evidence="1 2" key="1">
    <citation type="journal article" date="2015" name="Nature">
        <title>rRNA introns, odd ribosomes, and small enigmatic genomes across a large radiation of phyla.</title>
        <authorList>
            <person name="Brown C.T."/>
            <person name="Hug L.A."/>
            <person name="Thomas B.C."/>
            <person name="Sharon I."/>
            <person name="Castelle C.J."/>
            <person name="Singh A."/>
            <person name="Wilkins M.J."/>
            <person name="Williams K.H."/>
            <person name="Banfield J.F."/>
        </authorList>
    </citation>
    <scope>NUCLEOTIDE SEQUENCE [LARGE SCALE GENOMIC DNA]</scope>
</reference>
<gene>
    <name evidence="1" type="ORF">UV09_C0012G0011</name>
</gene>